<comment type="caution">
    <text evidence="2">The sequence shown here is derived from an EMBL/GenBank/DDBJ whole genome shotgun (WGS) entry which is preliminary data.</text>
</comment>
<proteinExistence type="predicted"/>
<dbReference type="InterPro" id="IPR036390">
    <property type="entry name" value="WH_DNA-bd_sf"/>
</dbReference>
<gene>
    <name evidence="2" type="ORF">J2X12_003793</name>
</gene>
<name>A0AAW8NGP3_PSEOX</name>
<dbReference type="RefSeq" id="WP_310258405.1">
    <property type="nucleotide sequence ID" value="NZ_JAVDWN010000018.1"/>
</dbReference>
<dbReference type="GO" id="GO:0006950">
    <property type="term" value="P:response to stress"/>
    <property type="evidence" value="ECO:0007669"/>
    <property type="project" value="TreeGrafter"/>
</dbReference>
<dbReference type="InterPro" id="IPR039422">
    <property type="entry name" value="MarR/SlyA-like"/>
</dbReference>
<keyword evidence="2" id="KW-0238">DNA-binding</keyword>
<dbReference type="PANTHER" id="PTHR33164">
    <property type="entry name" value="TRANSCRIPTIONAL REGULATOR, MARR FAMILY"/>
    <property type="match status" value="1"/>
</dbReference>
<evidence type="ECO:0000313" key="3">
    <source>
        <dbReference type="Proteomes" id="UP001262032"/>
    </source>
</evidence>
<dbReference type="PROSITE" id="PS50995">
    <property type="entry name" value="HTH_MARR_2"/>
    <property type="match status" value="1"/>
</dbReference>
<accession>A0AAW8NGP3</accession>
<dbReference type="InterPro" id="IPR036388">
    <property type="entry name" value="WH-like_DNA-bd_sf"/>
</dbReference>
<evidence type="ECO:0000313" key="2">
    <source>
        <dbReference type="EMBL" id="MDR7165739.1"/>
    </source>
</evidence>
<dbReference type="GO" id="GO:0003677">
    <property type="term" value="F:DNA binding"/>
    <property type="evidence" value="ECO:0007669"/>
    <property type="project" value="UniProtKB-KW"/>
</dbReference>
<dbReference type="SMART" id="SM00347">
    <property type="entry name" value="HTH_MARR"/>
    <property type="match status" value="1"/>
</dbReference>
<dbReference type="Gene3D" id="1.10.10.10">
    <property type="entry name" value="Winged helix-like DNA-binding domain superfamily/Winged helix DNA-binding domain"/>
    <property type="match status" value="1"/>
</dbReference>
<dbReference type="Pfam" id="PF12802">
    <property type="entry name" value="MarR_2"/>
    <property type="match status" value="1"/>
</dbReference>
<sequence length="188" mass="20713">MTAINTRKRRDSEAMDVECGQGFEMLEPDEQDTWDALAYLLIRLPAVLDARMQRDAGISHFEFMVLATLIRSPERTRRMSEVADLIASSLTRLSNAAGRLEGKGWITRRPDPADGRYTLAELTSEGAGKVIEAAPAYTDEVRRSVFSPLTKGQQKQAGEISRRILSVIDPDGACAQGRLPSLPAHTAE</sequence>
<dbReference type="Proteomes" id="UP001262032">
    <property type="component" value="Unassembled WGS sequence"/>
</dbReference>
<reference evidence="2" key="1">
    <citation type="submission" date="2023-07" db="EMBL/GenBank/DDBJ databases">
        <title>Sorghum-associated microbial communities from plants grown in Nebraska, USA.</title>
        <authorList>
            <person name="Schachtman D."/>
        </authorList>
    </citation>
    <scope>NUCLEOTIDE SEQUENCE</scope>
    <source>
        <strain evidence="2">BE261</strain>
    </source>
</reference>
<feature type="domain" description="HTH marR-type" evidence="1">
    <location>
        <begin position="34"/>
        <end position="166"/>
    </location>
</feature>
<dbReference type="AlphaFoldDB" id="A0AAW8NGP3"/>
<dbReference type="EMBL" id="JAVDWN010000018">
    <property type="protein sequence ID" value="MDR7165739.1"/>
    <property type="molecule type" value="Genomic_DNA"/>
</dbReference>
<dbReference type="InterPro" id="IPR000835">
    <property type="entry name" value="HTH_MarR-typ"/>
</dbReference>
<evidence type="ECO:0000259" key="1">
    <source>
        <dbReference type="PROSITE" id="PS50995"/>
    </source>
</evidence>
<dbReference type="GO" id="GO:0003700">
    <property type="term" value="F:DNA-binding transcription factor activity"/>
    <property type="evidence" value="ECO:0007669"/>
    <property type="project" value="InterPro"/>
</dbReference>
<protein>
    <submittedName>
        <fullName evidence="2">DNA-binding MarR family transcriptional regulator</fullName>
    </submittedName>
</protein>
<dbReference type="SUPFAM" id="SSF46785">
    <property type="entry name" value="Winged helix' DNA-binding domain"/>
    <property type="match status" value="1"/>
</dbReference>
<dbReference type="PANTHER" id="PTHR33164:SF99">
    <property type="entry name" value="MARR FAMILY REGULATORY PROTEIN"/>
    <property type="match status" value="1"/>
</dbReference>
<organism evidence="2 3">
    <name type="scientific">Pseudarthrobacter oxydans</name>
    <name type="common">Arthrobacter oxydans</name>
    <dbReference type="NCBI Taxonomy" id="1671"/>
    <lineage>
        <taxon>Bacteria</taxon>
        <taxon>Bacillati</taxon>
        <taxon>Actinomycetota</taxon>
        <taxon>Actinomycetes</taxon>
        <taxon>Micrococcales</taxon>
        <taxon>Micrococcaceae</taxon>
        <taxon>Pseudarthrobacter</taxon>
    </lineage>
</organism>